<dbReference type="EMBL" id="WUAV01000003">
    <property type="protein sequence ID" value="KAF1762826.1"/>
    <property type="molecule type" value="Genomic_DNA"/>
</dbReference>
<dbReference type="EMBL" id="WUAV01000003">
    <property type="protein sequence ID" value="KAF1762835.1"/>
    <property type="molecule type" value="Genomic_DNA"/>
</dbReference>
<gene>
    <name evidence="2" type="ORF">GCK72_011087</name>
    <name evidence="3" type="ORF">GCK72_011089</name>
    <name evidence="4" type="ORF">GCK72_011091</name>
    <name evidence="5" type="ORF">GCK72_011094</name>
    <name evidence="6" type="ORF">GCK72_011096</name>
    <name evidence="7" type="ORF">GCK72_011098</name>
    <name evidence="8" type="ORF">GCK72_011100</name>
</gene>
<evidence type="ECO:0000313" key="7">
    <source>
        <dbReference type="EMBL" id="KAF1762835.1"/>
    </source>
</evidence>
<feature type="compositionally biased region" description="Acidic residues" evidence="1">
    <location>
        <begin position="51"/>
        <end position="60"/>
    </location>
</feature>
<evidence type="ECO:0000313" key="4">
    <source>
        <dbReference type="EMBL" id="KAF1762828.1"/>
    </source>
</evidence>
<dbReference type="EMBL" id="WUAV01000003">
    <property type="protein sequence ID" value="KAF1762828.1"/>
    <property type="molecule type" value="Genomic_DNA"/>
</dbReference>
<dbReference type="EMBL" id="WUAV01000003">
    <property type="protein sequence ID" value="KAF1762833.1"/>
    <property type="molecule type" value="Genomic_DNA"/>
</dbReference>
<sequence length="212" mass="24038">MVTFILLAASCTSKPKESHKNPTGGRKLTMSTMSTPSTSFNTISDFSFDEKLEEEEEEEKKEEGNELKEKKEPEKEEEKREFSCGKDEKEEEKGDKGGKAENKEVEFNLETSPAFTICIDNNVNNEVFILNARKSLDESAGFLWTIKKRLAFDDGSWKQLNRRIAALKAEGLDTRANTIQAKKNKINCIEPTKMDAQFEKQAASKPKKKTVE</sequence>
<dbReference type="AlphaFoldDB" id="A0A6A5H8P4"/>
<dbReference type="CTD" id="9821257"/>
<accession>A0A6A5H8P4</accession>
<feature type="region of interest" description="Disordered" evidence="1">
    <location>
        <begin position="9"/>
        <end position="99"/>
    </location>
</feature>
<dbReference type="Proteomes" id="UP000483820">
    <property type="component" value="Chromosome III"/>
</dbReference>
<feature type="compositionally biased region" description="Basic and acidic residues" evidence="1">
    <location>
        <begin position="61"/>
        <end position="99"/>
    </location>
</feature>
<dbReference type="KEGG" id="crq:GCK72_011087"/>
<evidence type="ECO:0000313" key="9">
    <source>
        <dbReference type="Proteomes" id="UP000483820"/>
    </source>
</evidence>
<protein>
    <submittedName>
        <fullName evidence="6">Uncharacterized protein</fullName>
    </submittedName>
</protein>
<feature type="compositionally biased region" description="Low complexity" evidence="1">
    <location>
        <begin position="29"/>
        <end position="39"/>
    </location>
</feature>
<dbReference type="EMBL" id="WUAV01000003">
    <property type="protein sequence ID" value="KAF1762831.1"/>
    <property type="molecule type" value="Genomic_DNA"/>
</dbReference>
<dbReference type="EMBL" id="WUAV01000003">
    <property type="protein sequence ID" value="KAF1762837.1"/>
    <property type="molecule type" value="Genomic_DNA"/>
</dbReference>
<name>A0A6A5H8P4_CAERE</name>
<proteinExistence type="predicted"/>
<evidence type="ECO:0000256" key="1">
    <source>
        <dbReference type="SAM" id="MobiDB-lite"/>
    </source>
</evidence>
<evidence type="ECO:0000313" key="3">
    <source>
        <dbReference type="EMBL" id="KAF1762826.1"/>
    </source>
</evidence>
<dbReference type="RefSeq" id="XP_003109329.2">
    <property type="nucleotide sequence ID" value="XM_003109281.2"/>
</dbReference>
<evidence type="ECO:0000313" key="2">
    <source>
        <dbReference type="EMBL" id="KAF1762824.1"/>
    </source>
</evidence>
<organism evidence="6 9">
    <name type="scientific">Caenorhabditis remanei</name>
    <name type="common">Caenorhabditis vulgaris</name>
    <dbReference type="NCBI Taxonomy" id="31234"/>
    <lineage>
        <taxon>Eukaryota</taxon>
        <taxon>Metazoa</taxon>
        <taxon>Ecdysozoa</taxon>
        <taxon>Nematoda</taxon>
        <taxon>Chromadorea</taxon>
        <taxon>Rhabditida</taxon>
        <taxon>Rhabditina</taxon>
        <taxon>Rhabditomorpha</taxon>
        <taxon>Rhabditoidea</taxon>
        <taxon>Rhabditidae</taxon>
        <taxon>Peloderinae</taxon>
        <taxon>Caenorhabditis</taxon>
    </lineage>
</organism>
<comment type="caution">
    <text evidence="6">The sequence shown here is derived from an EMBL/GenBank/DDBJ whole genome shotgun (WGS) entry which is preliminary data.</text>
</comment>
<evidence type="ECO:0000313" key="8">
    <source>
        <dbReference type="EMBL" id="KAF1762837.1"/>
    </source>
</evidence>
<evidence type="ECO:0000313" key="6">
    <source>
        <dbReference type="EMBL" id="KAF1762833.1"/>
    </source>
</evidence>
<dbReference type="GeneID" id="9821257"/>
<evidence type="ECO:0000313" key="5">
    <source>
        <dbReference type="EMBL" id="KAF1762831.1"/>
    </source>
</evidence>
<reference evidence="6 9" key="1">
    <citation type="submission" date="2019-12" db="EMBL/GenBank/DDBJ databases">
        <title>Chromosome-level assembly of the Caenorhabditis remanei genome.</title>
        <authorList>
            <person name="Teterina A.A."/>
            <person name="Willis J.H."/>
            <person name="Phillips P.C."/>
        </authorList>
    </citation>
    <scope>NUCLEOTIDE SEQUENCE [LARGE SCALE GENOMIC DNA]</scope>
    <source>
        <strain evidence="6 9">PX506</strain>
        <tissue evidence="6">Whole organism</tissue>
    </source>
</reference>
<dbReference type="EMBL" id="WUAV01000003">
    <property type="protein sequence ID" value="KAF1762824.1"/>
    <property type="molecule type" value="Genomic_DNA"/>
</dbReference>